<dbReference type="SUPFAM" id="SSF52317">
    <property type="entry name" value="Class I glutamine amidotransferase-like"/>
    <property type="match status" value="1"/>
</dbReference>
<sequence>MPARKAIIAVTSKGLTLPQSEETVGIIITKVLHPYIDLVDAGFEVDLVSKSGSYTVTSSCIDLTRGEDLKIWNDVNSEFRKKLNNMPKASEVDGSQYGLFYASQSLPQVSDYETSSGLQKIALQVWVHGGVIAAVCDGAEPFINMIDPSTGKPITTRKIAIKAKYIMMNEAFAADPNGSHKGKREVDTFWVINERLITGSGRCTATCAIMAALDAFDKL</sequence>
<dbReference type="STRING" id="69771.A0A1V6P0C0"/>
<protein>
    <recommendedName>
        <fullName evidence="3">DJ-1/PfpI domain-containing protein</fullName>
    </recommendedName>
</protein>
<dbReference type="AlphaFoldDB" id="A0A1V6P0C0"/>
<dbReference type="Gene3D" id="3.40.50.880">
    <property type="match status" value="1"/>
</dbReference>
<evidence type="ECO:0008006" key="3">
    <source>
        <dbReference type="Google" id="ProtNLM"/>
    </source>
</evidence>
<keyword evidence="2" id="KW-1185">Reference proteome</keyword>
<reference evidence="2" key="1">
    <citation type="journal article" date="2017" name="Nat. Microbiol.">
        <title>Global analysis of biosynthetic gene clusters reveals vast potential of secondary metabolite production in Penicillium species.</title>
        <authorList>
            <person name="Nielsen J.C."/>
            <person name="Grijseels S."/>
            <person name="Prigent S."/>
            <person name="Ji B."/>
            <person name="Dainat J."/>
            <person name="Nielsen K.F."/>
            <person name="Frisvad J.C."/>
            <person name="Workman M."/>
            <person name="Nielsen J."/>
        </authorList>
    </citation>
    <scope>NUCLEOTIDE SEQUENCE [LARGE SCALE GENOMIC DNA]</scope>
    <source>
        <strain evidence="2">IBT 11843</strain>
    </source>
</reference>
<dbReference type="Proteomes" id="UP000191522">
    <property type="component" value="Unassembled WGS sequence"/>
</dbReference>
<evidence type="ECO:0000313" key="2">
    <source>
        <dbReference type="Proteomes" id="UP000191522"/>
    </source>
</evidence>
<dbReference type="OrthoDB" id="543156at2759"/>
<dbReference type="EMBL" id="MDYL01000024">
    <property type="protein sequence ID" value="OQD70360.1"/>
    <property type="molecule type" value="Genomic_DNA"/>
</dbReference>
<proteinExistence type="predicted"/>
<comment type="caution">
    <text evidence="1">The sequence shown here is derived from an EMBL/GenBank/DDBJ whole genome shotgun (WGS) entry which is preliminary data.</text>
</comment>
<dbReference type="OMA" id="FWVINER"/>
<accession>A0A1V6P0C0</accession>
<dbReference type="InterPro" id="IPR029062">
    <property type="entry name" value="Class_I_gatase-like"/>
</dbReference>
<name>A0A1V6P0C0_PENDC</name>
<organism evidence="1 2">
    <name type="scientific">Penicillium decumbens</name>
    <dbReference type="NCBI Taxonomy" id="69771"/>
    <lineage>
        <taxon>Eukaryota</taxon>
        <taxon>Fungi</taxon>
        <taxon>Dikarya</taxon>
        <taxon>Ascomycota</taxon>
        <taxon>Pezizomycotina</taxon>
        <taxon>Eurotiomycetes</taxon>
        <taxon>Eurotiomycetidae</taxon>
        <taxon>Eurotiales</taxon>
        <taxon>Aspergillaceae</taxon>
        <taxon>Penicillium</taxon>
    </lineage>
</organism>
<evidence type="ECO:0000313" key="1">
    <source>
        <dbReference type="EMBL" id="OQD70360.1"/>
    </source>
</evidence>
<gene>
    <name evidence="1" type="ORF">PENDEC_c024G05379</name>
</gene>